<keyword evidence="3" id="KW-1185">Reference proteome</keyword>
<feature type="compositionally biased region" description="Low complexity" evidence="1">
    <location>
        <begin position="172"/>
        <end position="191"/>
    </location>
</feature>
<gene>
    <name evidence="2" type="ORF">Slin15195_G042620</name>
</gene>
<evidence type="ECO:0000313" key="3">
    <source>
        <dbReference type="Proteomes" id="UP001056384"/>
    </source>
</evidence>
<dbReference type="AlphaFoldDB" id="A0A9Q9EJ32"/>
<feature type="compositionally biased region" description="Basic and acidic residues" evidence="1">
    <location>
        <begin position="104"/>
        <end position="115"/>
    </location>
</feature>
<feature type="region of interest" description="Disordered" evidence="1">
    <location>
        <begin position="1"/>
        <end position="44"/>
    </location>
</feature>
<sequence>MAPFILDESDSKSSAHVTTSSVSSPDASTDSDSSQPQDLSLWATGETAMRELELESEQIDETWREVHGTEGTWEDRAIAHRIRQAMSLAQETTPSRNNAQSLDGTHDRDDSDQRAHAARVHKQAEEAWAKIHGLEGTGEDQDSEYRARIAKEAARALLGLPPIGRRNIPVQDESSGSQSKESDSSQSSSGKTYGDEASTT</sequence>
<feature type="compositionally biased region" description="Basic and acidic residues" evidence="1">
    <location>
        <begin position="122"/>
        <end position="133"/>
    </location>
</feature>
<evidence type="ECO:0000313" key="2">
    <source>
        <dbReference type="EMBL" id="USW50943.1"/>
    </source>
</evidence>
<reference evidence="2" key="1">
    <citation type="submission" date="2022-06" db="EMBL/GenBank/DDBJ databases">
        <title>Complete genome sequences of two strains of the flax pathogen Septoria linicola.</title>
        <authorList>
            <person name="Lapalu N."/>
            <person name="Simon A."/>
            <person name="Demenou B."/>
            <person name="Paumier D."/>
            <person name="Guillot M.-P."/>
            <person name="Gout L."/>
            <person name="Valade R."/>
        </authorList>
    </citation>
    <scope>NUCLEOTIDE SEQUENCE</scope>
    <source>
        <strain evidence="2">SE15195</strain>
    </source>
</reference>
<accession>A0A9Q9EJ32</accession>
<feature type="region of interest" description="Disordered" evidence="1">
    <location>
        <begin position="85"/>
        <end position="200"/>
    </location>
</feature>
<evidence type="ECO:0000256" key="1">
    <source>
        <dbReference type="SAM" id="MobiDB-lite"/>
    </source>
</evidence>
<feature type="compositionally biased region" description="Basic and acidic residues" evidence="1">
    <location>
        <begin position="143"/>
        <end position="154"/>
    </location>
</feature>
<name>A0A9Q9EJ32_9PEZI</name>
<organism evidence="2 3">
    <name type="scientific">Septoria linicola</name>
    <dbReference type="NCBI Taxonomy" id="215465"/>
    <lineage>
        <taxon>Eukaryota</taxon>
        <taxon>Fungi</taxon>
        <taxon>Dikarya</taxon>
        <taxon>Ascomycota</taxon>
        <taxon>Pezizomycotina</taxon>
        <taxon>Dothideomycetes</taxon>
        <taxon>Dothideomycetidae</taxon>
        <taxon>Mycosphaerellales</taxon>
        <taxon>Mycosphaerellaceae</taxon>
        <taxon>Septoria</taxon>
    </lineage>
</organism>
<dbReference type="Proteomes" id="UP001056384">
    <property type="component" value="Chromosome 3"/>
</dbReference>
<feature type="compositionally biased region" description="Low complexity" evidence="1">
    <location>
        <begin position="12"/>
        <end position="41"/>
    </location>
</feature>
<protein>
    <submittedName>
        <fullName evidence="2">Uncharacterized protein</fullName>
    </submittedName>
</protein>
<dbReference type="EMBL" id="CP099420">
    <property type="protein sequence ID" value="USW50943.1"/>
    <property type="molecule type" value="Genomic_DNA"/>
</dbReference>
<feature type="compositionally biased region" description="Polar residues" evidence="1">
    <location>
        <begin position="87"/>
        <end position="103"/>
    </location>
</feature>
<proteinExistence type="predicted"/>